<gene>
    <name evidence="3" type="ORF">K460DRAFT_354845</name>
</gene>
<feature type="region of interest" description="Disordered" evidence="2">
    <location>
        <begin position="492"/>
        <end position="511"/>
    </location>
</feature>
<feature type="coiled-coil region" evidence="1">
    <location>
        <begin position="600"/>
        <end position="630"/>
    </location>
</feature>
<dbReference type="GeneID" id="63849077"/>
<evidence type="ECO:0000313" key="4">
    <source>
        <dbReference type="Proteomes" id="UP000800039"/>
    </source>
</evidence>
<name>A0A9P4L866_9PLEO</name>
<feature type="coiled-coil region" evidence="1">
    <location>
        <begin position="538"/>
        <end position="574"/>
    </location>
</feature>
<reference evidence="3" key="1">
    <citation type="submission" date="2020-01" db="EMBL/GenBank/DDBJ databases">
        <authorList>
            <consortium name="DOE Joint Genome Institute"/>
            <person name="Haridas S."/>
            <person name="Albert R."/>
            <person name="Binder M."/>
            <person name="Bloem J."/>
            <person name="Labutti K."/>
            <person name="Salamov A."/>
            <person name="Andreopoulos B."/>
            <person name="Baker S.E."/>
            <person name="Barry K."/>
            <person name="Bills G."/>
            <person name="Bluhm B.H."/>
            <person name="Cannon C."/>
            <person name="Castanera R."/>
            <person name="Culley D.E."/>
            <person name="Daum C."/>
            <person name="Ezra D."/>
            <person name="Gonzalez J.B."/>
            <person name="Henrissat B."/>
            <person name="Kuo A."/>
            <person name="Liang C."/>
            <person name="Lipzen A."/>
            <person name="Lutzoni F."/>
            <person name="Magnuson J."/>
            <person name="Mondo S."/>
            <person name="Nolan M."/>
            <person name="Ohm R."/>
            <person name="Pangilinan J."/>
            <person name="Park H.-J."/>
            <person name="Ramirez L."/>
            <person name="Alfaro M."/>
            <person name="Sun H."/>
            <person name="Tritt A."/>
            <person name="Yoshinaga Y."/>
            <person name="Zwiers L.-H."/>
            <person name="Turgeon B.G."/>
            <person name="Goodwin S.B."/>
            <person name="Spatafora J.W."/>
            <person name="Crous P.W."/>
            <person name="Grigoriev I.V."/>
        </authorList>
    </citation>
    <scope>NUCLEOTIDE SEQUENCE</scope>
    <source>
        <strain evidence="3">CBS 394.84</strain>
    </source>
</reference>
<feature type="region of interest" description="Disordered" evidence="2">
    <location>
        <begin position="654"/>
        <end position="679"/>
    </location>
</feature>
<evidence type="ECO:0000256" key="1">
    <source>
        <dbReference type="SAM" id="Coils"/>
    </source>
</evidence>
<dbReference type="Proteomes" id="UP000800039">
    <property type="component" value="Unassembled WGS sequence"/>
</dbReference>
<dbReference type="RefSeq" id="XP_040787547.1">
    <property type="nucleotide sequence ID" value="XM_040931825.1"/>
</dbReference>
<evidence type="ECO:0000313" key="3">
    <source>
        <dbReference type="EMBL" id="KAF1844984.1"/>
    </source>
</evidence>
<dbReference type="AlphaFoldDB" id="A0A9P4L866"/>
<feature type="region of interest" description="Disordered" evidence="2">
    <location>
        <begin position="37"/>
        <end position="176"/>
    </location>
</feature>
<feature type="compositionally biased region" description="Basic and acidic residues" evidence="2">
    <location>
        <begin position="315"/>
        <end position="328"/>
    </location>
</feature>
<feature type="region of interest" description="Disordered" evidence="2">
    <location>
        <begin position="224"/>
        <end position="391"/>
    </location>
</feature>
<feature type="compositionally biased region" description="Basic and acidic residues" evidence="2">
    <location>
        <begin position="67"/>
        <end position="79"/>
    </location>
</feature>
<proteinExistence type="predicted"/>
<accession>A0A9P4L866</accession>
<protein>
    <submittedName>
        <fullName evidence="3">Uncharacterized protein</fullName>
    </submittedName>
</protein>
<feature type="compositionally biased region" description="Basic and acidic residues" evidence="2">
    <location>
        <begin position="101"/>
        <end position="110"/>
    </location>
</feature>
<evidence type="ECO:0000256" key="2">
    <source>
        <dbReference type="SAM" id="MobiDB-lite"/>
    </source>
</evidence>
<keyword evidence="4" id="KW-1185">Reference proteome</keyword>
<feature type="compositionally biased region" description="Polar residues" evidence="2">
    <location>
        <begin position="438"/>
        <end position="450"/>
    </location>
</feature>
<feature type="region of interest" description="Disordered" evidence="2">
    <location>
        <begin position="434"/>
        <end position="458"/>
    </location>
</feature>
<feature type="compositionally biased region" description="Basic and acidic residues" evidence="2">
    <location>
        <begin position="224"/>
        <end position="239"/>
    </location>
</feature>
<feature type="compositionally biased region" description="Basic and acidic residues" evidence="2">
    <location>
        <begin position="129"/>
        <end position="139"/>
    </location>
</feature>
<feature type="compositionally biased region" description="Basic and acidic residues" evidence="2">
    <location>
        <begin position="256"/>
        <end position="265"/>
    </location>
</feature>
<keyword evidence="1" id="KW-0175">Coiled coil</keyword>
<organism evidence="3 4">
    <name type="scientific">Cucurbitaria berberidis CBS 394.84</name>
    <dbReference type="NCBI Taxonomy" id="1168544"/>
    <lineage>
        <taxon>Eukaryota</taxon>
        <taxon>Fungi</taxon>
        <taxon>Dikarya</taxon>
        <taxon>Ascomycota</taxon>
        <taxon>Pezizomycotina</taxon>
        <taxon>Dothideomycetes</taxon>
        <taxon>Pleosporomycetidae</taxon>
        <taxon>Pleosporales</taxon>
        <taxon>Pleosporineae</taxon>
        <taxon>Cucurbitariaceae</taxon>
        <taxon>Cucurbitaria</taxon>
    </lineage>
</organism>
<comment type="caution">
    <text evidence="3">The sequence shown here is derived from an EMBL/GenBank/DDBJ whole genome shotgun (WGS) entry which is preliminary data.</text>
</comment>
<feature type="compositionally biased region" description="Acidic residues" evidence="2">
    <location>
        <begin position="80"/>
        <end position="91"/>
    </location>
</feature>
<sequence>MARSKQLVHRSGPRRHRFAEKAASCVVGYGIRTVKYIQPEPESEEDEFAEQMQENGPGEQESDQEDYASKGPKDEKSGSEELEEYDFDDKEANENSSSSEEEPKRTEKRFNSYPKQSTQKRKLSSSSAKSEHDLSEPQYKKRRTVSVRRSYYDDSNENSGSRESRTKPAHPTTYIRGGRTMYMRTWKKYSGSHRVYMASVVPRPRPIFSRPKKVKEALVITMSDHEAVHDEEIPDFERDDKDDDLASEGASRNTKSHQEVSKSSDDDFTPPNSAAKVVLAKGKQNFGTRAISPIRRGGVTSSASPHVPTEDESDHESLDHEQNDDRGIDTPVPSCVRSDDNEPESFGNQDDLDAMDMLPEEPQPTASPGDINDYDDVDKSDTGAPQDEVDVSTRIREFLGDTASFRSTFTNPNLPVPDGDLENMRAQFQEAMRHGHTSKLTNKQANTDTSAQKRKSCADSQTFGPFGWGALERMKRSNVNPFNLPVSDLQEKAQANATQSSGEVASLSSHQPQTAQELRELFISALVPSTSSYEQYALATAEVDLQAAKLSLRNAEIKERMSTLRETTARVQQNKTSDVTERQVIAKQAAVEFKKAKTAVNLARKKVREAKKVLRELDEEFEDREESEDEDVMAKHVTLVGNIDGKILELQKQEKALPGVSEDEVENLGRGTRRTRQTK</sequence>
<feature type="compositionally biased region" description="Polar residues" evidence="2">
    <location>
        <begin position="493"/>
        <end position="511"/>
    </location>
</feature>
<dbReference type="EMBL" id="ML976616">
    <property type="protein sequence ID" value="KAF1844984.1"/>
    <property type="molecule type" value="Genomic_DNA"/>
</dbReference>